<proteinExistence type="predicted"/>
<dbReference type="EMBL" id="CP073100">
    <property type="protein sequence ID" value="QUE51893.1"/>
    <property type="molecule type" value="Genomic_DNA"/>
</dbReference>
<keyword evidence="4" id="KW-1185">Reference proteome</keyword>
<keyword evidence="2" id="KW-0472">Membrane</keyword>
<organism evidence="3 4">
    <name type="scientific">Luteolibacter ambystomatis</name>
    <dbReference type="NCBI Taxonomy" id="2824561"/>
    <lineage>
        <taxon>Bacteria</taxon>
        <taxon>Pseudomonadati</taxon>
        <taxon>Verrucomicrobiota</taxon>
        <taxon>Verrucomicrobiia</taxon>
        <taxon>Verrucomicrobiales</taxon>
        <taxon>Verrucomicrobiaceae</taxon>
        <taxon>Luteolibacter</taxon>
    </lineage>
</organism>
<feature type="transmembrane region" description="Helical" evidence="2">
    <location>
        <begin position="77"/>
        <end position="97"/>
    </location>
</feature>
<evidence type="ECO:0000313" key="4">
    <source>
        <dbReference type="Proteomes" id="UP000676169"/>
    </source>
</evidence>
<accession>A0A975PF95</accession>
<evidence type="ECO:0000256" key="1">
    <source>
        <dbReference type="SAM" id="MobiDB-lite"/>
    </source>
</evidence>
<gene>
    <name evidence="3" type="ORF">KBB96_03155</name>
</gene>
<dbReference type="KEGG" id="lamb:KBB96_03155"/>
<protein>
    <submittedName>
        <fullName evidence="3">Uncharacterized protein</fullName>
    </submittedName>
</protein>
<dbReference type="Proteomes" id="UP000676169">
    <property type="component" value="Chromosome"/>
</dbReference>
<feature type="region of interest" description="Disordered" evidence="1">
    <location>
        <begin position="1"/>
        <end position="20"/>
    </location>
</feature>
<dbReference type="AlphaFoldDB" id="A0A975PF95"/>
<keyword evidence="2" id="KW-0812">Transmembrane</keyword>
<name>A0A975PF95_9BACT</name>
<keyword evidence="2" id="KW-1133">Transmembrane helix</keyword>
<evidence type="ECO:0000313" key="3">
    <source>
        <dbReference type="EMBL" id="QUE51893.1"/>
    </source>
</evidence>
<sequence>MSLDPYASPNFAQSPVASSGPAVDSEAIRMLQLTRPWVRFCSVIGFIGTGFLILGGLAMLVGGAIAGASTRTSAVPFPGFNIVFGLVYLVMAALYVFPSIKLWSYGSAITRLMMSGSSMDLVQALNLQRSFWKFVGIMVCVIMVIYALAIVVAIFGVMATRTSHL</sequence>
<evidence type="ECO:0000256" key="2">
    <source>
        <dbReference type="SAM" id="Phobius"/>
    </source>
</evidence>
<reference evidence="3" key="1">
    <citation type="submission" date="2021-04" db="EMBL/GenBank/DDBJ databases">
        <title>Luteolibacter sp. 32A isolated from the skin of an Anderson's salamander (Ambystoma andersonii).</title>
        <authorList>
            <person name="Spergser J."/>
            <person name="Busse H.-J."/>
        </authorList>
    </citation>
    <scope>NUCLEOTIDE SEQUENCE</scope>
    <source>
        <strain evidence="3">32A</strain>
    </source>
</reference>
<dbReference type="RefSeq" id="WP_211632155.1">
    <property type="nucleotide sequence ID" value="NZ_CP073100.1"/>
</dbReference>
<feature type="transmembrane region" description="Helical" evidence="2">
    <location>
        <begin position="37"/>
        <end position="65"/>
    </location>
</feature>
<feature type="transmembrane region" description="Helical" evidence="2">
    <location>
        <begin position="134"/>
        <end position="159"/>
    </location>
</feature>